<dbReference type="Proteomes" id="UP000245207">
    <property type="component" value="Unassembled WGS sequence"/>
</dbReference>
<evidence type="ECO:0000313" key="2">
    <source>
        <dbReference type="EMBL" id="PWA45733.1"/>
    </source>
</evidence>
<feature type="compositionally biased region" description="Basic and acidic residues" evidence="1">
    <location>
        <begin position="159"/>
        <end position="182"/>
    </location>
</feature>
<feature type="region of interest" description="Disordered" evidence="1">
    <location>
        <begin position="200"/>
        <end position="257"/>
    </location>
</feature>
<sequence>MGICVSIRSLLQEHIRPLIIIDAAHLKGTYLGTNLLAIGMDGNNQIIPLVTGVSQGETDVVDGELSDWAAAKVQDRMLKSANRIVNGIEHGEIYQLSGLPCGHAIAVCRVLGLSDSSQLAKDWFNKTTLKATYEPLIFPVGEVSSWETPNNIQVIEPPLMDRRPAGRPKNKDRIRSQGEEPRQISCGRCGVVGHNQATCKQPLMKQKRGSKSSTRGTQRSSGSSQTQNGRPQNRRVSSQGSERSMPFGYNPVNLADP</sequence>
<dbReference type="PANTHER" id="PTHR31973:SF185">
    <property type="entry name" value="TRANSPOSASE, MUDR, PLANT, MULE TRANSPOSASE DOMAIN-CONTAINING PROTEIN"/>
    <property type="match status" value="1"/>
</dbReference>
<name>A0A2U1L9Q4_ARTAN</name>
<evidence type="ECO:0000313" key="3">
    <source>
        <dbReference type="Proteomes" id="UP000245207"/>
    </source>
</evidence>
<keyword evidence="3" id="KW-1185">Reference proteome</keyword>
<reference evidence="2 3" key="1">
    <citation type="journal article" date="2018" name="Mol. Plant">
        <title>The genome of Artemisia annua provides insight into the evolution of Asteraceae family and artemisinin biosynthesis.</title>
        <authorList>
            <person name="Shen Q."/>
            <person name="Zhang L."/>
            <person name="Liao Z."/>
            <person name="Wang S."/>
            <person name="Yan T."/>
            <person name="Shi P."/>
            <person name="Liu M."/>
            <person name="Fu X."/>
            <person name="Pan Q."/>
            <person name="Wang Y."/>
            <person name="Lv Z."/>
            <person name="Lu X."/>
            <person name="Zhang F."/>
            <person name="Jiang W."/>
            <person name="Ma Y."/>
            <person name="Chen M."/>
            <person name="Hao X."/>
            <person name="Li L."/>
            <person name="Tang Y."/>
            <person name="Lv G."/>
            <person name="Zhou Y."/>
            <person name="Sun X."/>
            <person name="Brodelius P.E."/>
            <person name="Rose J.K.C."/>
            <person name="Tang K."/>
        </authorList>
    </citation>
    <scope>NUCLEOTIDE SEQUENCE [LARGE SCALE GENOMIC DNA]</scope>
    <source>
        <strain evidence="3">cv. Huhao1</strain>
        <tissue evidence="2">Leaf</tissue>
    </source>
</reference>
<dbReference type="STRING" id="35608.A0A2U1L9Q4"/>
<gene>
    <name evidence="2" type="ORF">CTI12_AA515000</name>
</gene>
<dbReference type="PANTHER" id="PTHR31973">
    <property type="entry name" value="POLYPROTEIN, PUTATIVE-RELATED"/>
    <property type="match status" value="1"/>
</dbReference>
<dbReference type="AlphaFoldDB" id="A0A2U1L9Q4"/>
<organism evidence="2 3">
    <name type="scientific">Artemisia annua</name>
    <name type="common">Sweet wormwood</name>
    <dbReference type="NCBI Taxonomy" id="35608"/>
    <lineage>
        <taxon>Eukaryota</taxon>
        <taxon>Viridiplantae</taxon>
        <taxon>Streptophyta</taxon>
        <taxon>Embryophyta</taxon>
        <taxon>Tracheophyta</taxon>
        <taxon>Spermatophyta</taxon>
        <taxon>Magnoliopsida</taxon>
        <taxon>eudicotyledons</taxon>
        <taxon>Gunneridae</taxon>
        <taxon>Pentapetalae</taxon>
        <taxon>asterids</taxon>
        <taxon>campanulids</taxon>
        <taxon>Asterales</taxon>
        <taxon>Asteraceae</taxon>
        <taxon>Asteroideae</taxon>
        <taxon>Anthemideae</taxon>
        <taxon>Artemisiinae</taxon>
        <taxon>Artemisia</taxon>
    </lineage>
</organism>
<proteinExistence type="predicted"/>
<dbReference type="OrthoDB" id="1752164at2759"/>
<evidence type="ECO:0008006" key="4">
    <source>
        <dbReference type="Google" id="ProtNLM"/>
    </source>
</evidence>
<feature type="region of interest" description="Disordered" evidence="1">
    <location>
        <begin position="154"/>
        <end position="187"/>
    </location>
</feature>
<protein>
    <recommendedName>
        <fullName evidence="4">Transposase, MuDR, MULE transposase domain protein</fullName>
    </recommendedName>
</protein>
<evidence type="ECO:0000256" key="1">
    <source>
        <dbReference type="SAM" id="MobiDB-lite"/>
    </source>
</evidence>
<dbReference type="EMBL" id="PKPP01010612">
    <property type="protein sequence ID" value="PWA45733.1"/>
    <property type="molecule type" value="Genomic_DNA"/>
</dbReference>
<feature type="compositionally biased region" description="Low complexity" evidence="1">
    <location>
        <begin position="211"/>
        <end position="227"/>
    </location>
</feature>
<accession>A0A2U1L9Q4</accession>
<feature type="compositionally biased region" description="Polar residues" evidence="1">
    <location>
        <begin position="228"/>
        <end position="242"/>
    </location>
</feature>
<comment type="caution">
    <text evidence="2">The sequence shown here is derived from an EMBL/GenBank/DDBJ whole genome shotgun (WGS) entry which is preliminary data.</text>
</comment>